<accession>A0ABQ9GR26</accession>
<organism evidence="2 3">
    <name type="scientific">Dryococelus australis</name>
    <dbReference type="NCBI Taxonomy" id="614101"/>
    <lineage>
        <taxon>Eukaryota</taxon>
        <taxon>Metazoa</taxon>
        <taxon>Ecdysozoa</taxon>
        <taxon>Arthropoda</taxon>
        <taxon>Hexapoda</taxon>
        <taxon>Insecta</taxon>
        <taxon>Pterygota</taxon>
        <taxon>Neoptera</taxon>
        <taxon>Polyneoptera</taxon>
        <taxon>Phasmatodea</taxon>
        <taxon>Verophasmatodea</taxon>
        <taxon>Anareolatae</taxon>
        <taxon>Phasmatidae</taxon>
        <taxon>Eurycanthinae</taxon>
        <taxon>Dryococelus</taxon>
    </lineage>
</organism>
<keyword evidence="3" id="KW-1185">Reference proteome</keyword>
<dbReference type="Proteomes" id="UP001159363">
    <property type="component" value="Chromosome 9"/>
</dbReference>
<name>A0ABQ9GR26_9NEOP</name>
<dbReference type="EMBL" id="JARBHB010000010">
    <property type="protein sequence ID" value="KAJ8874510.1"/>
    <property type="molecule type" value="Genomic_DNA"/>
</dbReference>
<proteinExistence type="predicted"/>
<comment type="caution">
    <text evidence="2">The sequence shown here is derived from an EMBL/GenBank/DDBJ whole genome shotgun (WGS) entry which is preliminary data.</text>
</comment>
<evidence type="ECO:0000313" key="2">
    <source>
        <dbReference type="EMBL" id="KAJ8874510.1"/>
    </source>
</evidence>
<sequence length="491" mass="54652">MCWLLRQVWSSDENKGRGKREIPEKTRRSTAGLFKVFRLEPRHASLVRILHLDWGHLLDRSLGNMRLPAPKIHIIHKGRGGVVVSLLASRQGEPRSIPGGVAPGLSHVGIVPDDAAERPGFLGDLRFFRSFIPALPHTHLASPTSALKTSILSATQMSSCTRSHHPAGRGKNDEREGFSGIHLPFETAPLFGDFYRTSAADKRKSSSSRPERWLSALTGLYAQLHCVVVRKRLLTRRRNRWRDTIGRQYPTYFNLTIHGLPSIKANRDDPPFKAAAVKLSLSTYPPTAYNIQACKIYDVKLSLNQSYYTINTLCGHRPANHPLTSHVIVARQSCEVQVKPRLCFLVVRISSMSRHMGIIHETETERGGAVVAHWTRIWEKPRSIPGPALMISAFHGFPKSLQANAGIGPKQRSSLIPSESFRNPTSVPAVMKTPPSGTDYEAGVAPIYAWGDDGSQLSWIQPPEGRLQERTTRPMVPLRLPTATTIEGIYL</sequence>
<gene>
    <name evidence="2" type="ORF">PR048_025370</name>
</gene>
<evidence type="ECO:0000313" key="3">
    <source>
        <dbReference type="Proteomes" id="UP001159363"/>
    </source>
</evidence>
<feature type="region of interest" description="Disordered" evidence="1">
    <location>
        <begin position="159"/>
        <end position="178"/>
    </location>
</feature>
<evidence type="ECO:0000256" key="1">
    <source>
        <dbReference type="SAM" id="MobiDB-lite"/>
    </source>
</evidence>
<protein>
    <submittedName>
        <fullName evidence="2">Uncharacterized protein</fullName>
    </submittedName>
</protein>
<reference evidence="2 3" key="1">
    <citation type="submission" date="2023-02" db="EMBL/GenBank/DDBJ databases">
        <title>LHISI_Scaffold_Assembly.</title>
        <authorList>
            <person name="Stuart O.P."/>
            <person name="Cleave R."/>
            <person name="Magrath M.J.L."/>
            <person name="Mikheyev A.S."/>
        </authorList>
    </citation>
    <scope>NUCLEOTIDE SEQUENCE [LARGE SCALE GENOMIC DNA]</scope>
    <source>
        <strain evidence="2">Daus_M_001</strain>
        <tissue evidence="2">Leg muscle</tissue>
    </source>
</reference>